<evidence type="ECO:0008006" key="3">
    <source>
        <dbReference type="Google" id="ProtNLM"/>
    </source>
</evidence>
<dbReference type="InterPro" id="IPR032675">
    <property type="entry name" value="LRR_dom_sf"/>
</dbReference>
<dbReference type="Gene3D" id="3.80.10.10">
    <property type="entry name" value="Ribonuclease Inhibitor"/>
    <property type="match status" value="1"/>
</dbReference>
<keyword evidence="2" id="KW-1185">Reference proteome</keyword>
<dbReference type="SUPFAM" id="SSF52047">
    <property type="entry name" value="RNI-like"/>
    <property type="match status" value="1"/>
</dbReference>
<reference evidence="1 2" key="1">
    <citation type="journal article" date="2018" name="New Phytol.">
        <title>Phylogenomics of Endogonaceae and evolution of mycorrhizas within Mucoromycota.</title>
        <authorList>
            <person name="Chang Y."/>
            <person name="Desiro A."/>
            <person name="Na H."/>
            <person name="Sandor L."/>
            <person name="Lipzen A."/>
            <person name="Clum A."/>
            <person name="Barry K."/>
            <person name="Grigoriev I.V."/>
            <person name="Martin F.M."/>
            <person name="Stajich J.E."/>
            <person name="Smith M.E."/>
            <person name="Bonito G."/>
            <person name="Spatafora J.W."/>
        </authorList>
    </citation>
    <scope>NUCLEOTIDE SEQUENCE [LARGE SCALE GENOMIC DNA]</scope>
    <source>
        <strain evidence="1 2">GMNB39</strain>
    </source>
</reference>
<sequence>MTTSGEPTRSLAPEIVREVFLYALGAQDSNPLEVQLDLLAGSLVCRTWYDEACRLIDNAIFRSLFEGREYKCNDILRFAKLLAESRRLGLYYYYELIETMNINVACLDIDESDRAGYAFEKILRLWPPNLIELTFDMQGLADGTEESRRRFNRLLERLAPLCDTISRVYFHADGNACHASINSFITITARRLLSLRIDALRFEQSTHDALRICTALREIHISQTMSDCLATVISSWPDLRRFRYDMGMYDNFDVDACILALARSCPRLGSFELVTNNGFWRTSPENATLEFLVAECPYLRRFGITGDKVMNDEFLARVLLRQGRELEHITLDGCVNITGDPRVTRREWGKGWPELKSLSLRDCEGLSVEFAEMVLDRCGKLKEVVFPEQLIAKDIELLEMYGFSYDGDDTWRRE</sequence>
<evidence type="ECO:0000313" key="1">
    <source>
        <dbReference type="EMBL" id="RUO97043.1"/>
    </source>
</evidence>
<dbReference type="EMBL" id="RBNI01018707">
    <property type="protein sequence ID" value="RUO97043.1"/>
    <property type="molecule type" value="Genomic_DNA"/>
</dbReference>
<protein>
    <recommendedName>
        <fullName evidence="3">F-box domain-containing protein</fullName>
    </recommendedName>
</protein>
<dbReference type="Proteomes" id="UP000268093">
    <property type="component" value="Unassembled WGS sequence"/>
</dbReference>
<comment type="caution">
    <text evidence="1">The sequence shown here is derived from an EMBL/GenBank/DDBJ whole genome shotgun (WGS) entry which is preliminary data.</text>
</comment>
<dbReference type="AlphaFoldDB" id="A0A433A2Y0"/>
<accession>A0A433A2Y0</accession>
<organism evidence="1 2">
    <name type="scientific">Jimgerdemannia flammicorona</name>
    <dbReference type="NCBI Taxonomy" id="994334"/>
    <lineage>
        <taxon>Eukaryota</taxon>
        <taxon>Fungi</taxon>
        <taxon>Fungi incertae sedis</taxon>
        <taxon>Mucoromycota</taxon>
        <taxon>Mucoromycotina</taxon>
        <taxon>Endogonomycetes</taxon>
        <taxon>Endogonales</taxon>
        <taxon>Endogonaceae</taxon>
        <taxon>Jimgerdemannia</taxon>
    </lineage>
</organism>
<evidence type="ECO:0000313" key="2">
    <source>
        <dbReference type="Proteomes" id="UP000268093"/>
    </source>
</evidence>
<gene>
    <name evidence="1" type="ORF">BC936DRAFT_141073</name>
</gene>
<proteinExistence type="predicted"/>
<name>A0A433A2Y0_9FUNG</name>
<dbReference type="OrthoDB" id="2125396at2759"/>